<proteinExistence type="predicted"/>
<protein>
    <submittedName>
        <fullName evidence="1">Uncharacterized protein</fullName>
    </submittedName>
</protein>
<reference evidence="1" key="1">
    <citation type="submission" date="2022-10" db="EMBL/GenBank/DDBJ databases">
        <title>Genome sequences of endogenous nimaviruses in decapod crustaceans.</title>
        <authorList>
            <person name="Kawato S."/>
            <person name="Nozaki R."/>
            <person name="Kondo H."/>
            <person name="Hirono I."/>
        </authorList>
    </citation>
    <scope>NUCLEOTIDE SEQUENCE</scope>
    <source>
        <strain evidence="1">Lva-Nima_1</strain>
    </source>
</reference>
<organism evidence="1">
    <name type="scientific">Litopenaeus vannamei majanivirus Nimav-1_LVa</name>
    <dbReference type="NCBI Taxonomy" id="2984273"/>
    <lineage>
        <taxon>Viruses</taxon>
        <taxon>Viruses incertae sedis</taxon>
        <taxon>Naldaviricetes</taxon>
        <taxon>Nimaviridae</taxon>
    </lineage>
</organism>
<dbReference type="EMBL" id="LC738872">
    <property type="protein sequence ID" value="BDT62098.1"/>
    <property type="molecule type" value="Genomic_DNA"/>
</dbReference>
<evidence type="ECO:0000313" key="1">
    <source>
        <dbReference type="EMBL" id="BDT62098.1"/>
    </source>
</evidence>
<name>A0A9C7F7L4_9VIRU</name>
<accession>A0A9C7F7L4</accession>
<sequence>MQDAIWLNLNFQIVTLLGYHLLHLCVISDNNFFVSGKKMENHSNPHHNHFPENYSDNIPHRQYHHTENYSDNITHHSENYSNYIDNITHHHSEKYSNNISHHTENYSDNITHHHSENYSDNIPLPSHRHHQYHQTHINKSCTRGPDHCMLTCDSYLVACSHYPTLNTGYSDYLKDMYGSNSSRGNNTSNTRRVKKVVNTTERTLLYVDNNSFVSPSTLKINKDSEKVTTMDGLLSLSLPSSSSPSAK</sequence>